<organism evidence="1 2">
    <name type="scientific">Smittium mucronatum</name>
    <dbReference type="NCBI Taxonomy" id="133383"/>
    <lineage>
        <taxon>Eukaryota</taxon>
        <taxon>Fungi</taxon>
        <taxon>Fungi incertae sedis</taxon>
        <taxon>Zoopagomycota</taxon>
        <taxon>Kickxellomycotina</taxon>
        <taxon>Harpellomycetes</taxon>
        <taxon>Harpellales</taxon>
        <taxon>Legeriomycetaceae</taxon>
        <taxon>Smittium</taxon>
    </lineage>
</organism>
<dbReference type="AlphaFoldDB" id="A0A1R0H8T9"/>
<dbReference type="OrthoDB" id="5583276at2759"/>
<gene>
    <name evidence="1" type="ORF">AYI68_g286</name>
</gene>
<dbReference type="Proteomes" id="UP000187455">
    <property type="component" value="Unassembled WGS sequence"/>
</dbReference>
<name>A0A1R0H8T9_9FUNG</name>
<sequence>MVTLSQNRYPTPNDVFPYIPQSCRCAKQTNCTNGMKNFKVIFQPNILEVWKSRRRSICLREKRIPNKLIQLISRQKGNRNQCTIAQLDSLEQPILLSTVESDSASNTEDPQRETDSNFDNANVDFCNIVFRSDKVNDQSVNIIACNRNNSGPKKRKIATIRQQEMVSSNMETQRNSLKDQGYSDAAIRIMVSNKRSVKLKTRNPTIQQGFINWLSHNGSATNYTTIDLINYLAQNYTLKKLSINTLKAYKSAICQMFIDNFKEIDKPIIKSFFKSIEEMSIKSFFKLKIDIAPIVSHFQRLGPTKLLSLKDLTEKTFWLLATCVFMRASDMHRIYDVRTTLSDTYVCFVIVAPKEKRQGRPIERPC</sequence>
<protein>
    <recommendedName>
        <fullName evidence="3">Core-binding (CB) domain-containing protein</fullName>
    </recommendedName>
</protein>
<dbReference type="EMBL" id="LSSL01000086">
    <property type="protein sequence ID" value="OLY85524.1"/>
    <property type="molecule type" value="Genomic_DNA"/>
</dbReference>
<reference evidence="1 2" key="1">
    <citation type="journal article" date="2016" name="Mol. Biol. Evol.">
        <title>Genome-Wide Survey of Gut Fungi (Harpellales) Reveals the First Horizontally Transferred Ubiquitin Gene from a Mosquito Host.</title>
        <authorList>
            <person name="Wang Y."/>
            <person name="White M.M."/>
            <person name="Kvist S."/>
            <person name="Moncalvo J.M."/>
        </authorList>
    </citation>
    <scope>NUCLEOTIDE SEQUENCE [LARGE SCALE GENOMIC DNA]</scope>
    <source>
        <strain evidence="1 2">ALG-7-W6</strain>
    </source>
</reference>
<dbReference type="STRING" id="133383.A0A1R0H8T9"/>
<evidence type="ECO:0008006" key="3">
    <source>
        <dbReference type="Google" id="ProtNLM"/>
    </source>
</evidence>
<comment type="caution">
    <text evidence="1">The sequence shown here is derived from an EMBL/GenBank/DDBJ whole genome shotgun (WGS) entry which is preliminary data.</text>
</comment>
<proteinExistence type="predicted"/>
<keyword evidence="2" id="KW-1185">Reference proteome</keyword>
<evidence type="ECO:0000313" key="2">
    <source>
        <dbReference type="Proteomes" id="UP000187455"/>
    </source>
</evidence>
<accession>A0A1R0H8T9</accession>
<evidence type="ECO:0000313" key="1">
    <source>
        <dbReference type="EMBL" id="OLY85524.1"/>
    </source>
</evidence>